<dbReference type="Gene3D" id="1.10.287.130">
    <property type="match status" value="1"/>
</dbReference>
<keyword evidence="9" id="KW-0808">Transferase</keyword>
<dbReference type="InterPro" id="IPR005467">
    <property type="entry name" value="His_kinase_dom"/>
</dbReference>
<keyword evidence="15" id="KW-0902">Two-component regulatory system</keyword>
<evidence type="ECO:0000256" key="11">
    <source>
        <dbReference type="ARBA" id="ARBA00022741"/>
    </source>
</evidence>
<feature type="transmembrane region" description="Helical" evidence="18">
    <location>
        <begin position="6"/>
        <end position="34"/>
    </location>
</feature>
<dbReference type="SUPFAM" id="SSF55874">
    <property type="entry name" value="ATPase domain of HSP90 chaperone/DNA topoisomerase II/histidine kinase"/>
    <property type="match status" value="1"/>
</dbReference>
<keyword evidence="13" id="KW-0067">ATP-binding</keyword>
<dbReference type="Pfam" id="PF13188">
    <property type="entry name" value="PAS_8"/>
    <property type="match status" value="1"/>
</dbReference>
<dbReference type="EC" id="2.7.13.3" evidence="3"/>
<dbReference type="InterPro" id="IPR050351">
    <property type="entry name" value="BphY/WalK/GraS-like"/>
</dbReference>
<dbReference type="InterPro" id="IPR000014">
    <property type="entry name" value="PAS"/>
</dbReference>
<reference evidence="20 21" key="1">
    <citation type="submission" date="2018-11" db="EMBL/GenBank/DDBJ databases">
        <title>Genomic Encyclopedia of Type Strains, Phase IV (KMG-IV): sequencing the most valuable type-strain genomes for metagenomic binning, comparative biology and taxonomic classification.</title>
        <authorList>
            <person name="Goeker M."/>
        </authorList>
    </citation>
    <scope>NUCLEOTIDE SEQUENCE [LARGE SCALE GENOMIC DNA]</scope>
    <source>
        <strain evidence="20 21">DSM 101684</strain>
    </source>
</reference>
<keyword evidence="16 18" id="KW-0472">Membrane</keyword>
<evidence type="ECO:0000256" key="5">
    <source>
        <dbReference type="ARBA" id="ARBA00022448"/>
    </source>
</evidence>
<keyword evidence="14 18" id="KW-1133">Transmembrane helix</keyword>
<dbReference type="InterPro" id="IPR036890">
    <property type="entry name" value="HATPase_C_sf"/>
</dbReference>
<evidence type="ECO:0000256" key="2">
    <source>
        <dbReference type="ARBA" id="ARBA00004429"/>
    </source>
</evidence>
<keyword evidence="12 20" id="KW-0418">Kinase</keyword>
<dbReference type="InterPro" id="IPR003594">
    <property type="entry name" value="HATPase_dom"/>
</dbReference>
<organism evidence="20 21">
    <name type="scientific">Tibeticola sediminis</name>
    <dbReference type="NCBI Taxonomy" id="1917811"/>
    <lineage>
        <taxon>Bacteria</taxon>
        <taxon>Pseudomonadati</taxon>
        <taxon>Pseudomonadota</taxon>
        <taxon>Betaproteobacteria</taxon>
        <taxon>Burkholderiales</taxon>
        <taxon>Comamonadaceae</taxon>
        <taxon>Tibeticola</taxon>
    </lineage>
</organism>
<dbReference type="PRINTS" id="PR00344">
    <property type="entry name" value="BCTRLSENSOR"/>
</dbReference>
<dbReference type="GO" id="GO:0005886">
    <property type="term" value="C:plasma membrane"/>
    <property type="evidence" value="ECO:0007669"/>
    <property type="project" value="UniProtKB-SubCell"/>
</dbReference>
<dbReference type="GO" id="GO:0016036">
    <property type="term" value="P:cellular response to phosphate starvation"/>
    <property type="evidence" value="ECO:0007669"/>
    <property type="project" value="TreeGrafter"/>
</dbReference>
<keyword evidence="7" id="KW-0597">Phosphoprotein</keyword>
<evidence type="ECO:0000259" key="19">
    <source>
        <dbReference type="PROSITE" id="PS50109"/>
    </source>
</evidence>
<dbReference type="NCBIfam" id="TIGR02966">
    <property type="entry name" value="phoR_proteo"/>
    <property type="match status" value="1"/>
</dbReference>
<feature type="domain" description="Histidine kinase" evidence="19">
    <location>
        <begin position="204"/>
        <end position="427"/>
    </location>
</feature>
<dbReference type="SUPFAM" id="SSF47384">
    <property type="entry name" value="Homodimeric domain of signal transducing histidine kinase"/>
    <property type="match status" value="1"/>
</dbReference>
<evidence type="ECO:0000256" key="15">
    <source>
        <dbReference type="ARBA" id="ARBA00023012"/>
    </source>
</evidence>
<dbReference type="GO" id="GO:0005524">
    <property type="term" value="F:ATP binding"/>
    <property type="evidence" value="ECO:0007669"/>
    <property type="project" value="UniProtKB-KW"/>
</dbReference>
<evidence type="ECO:0000256" key="14">
    <source>
        <dbReference type="ARBA" id="ARBA00022989"/>
    </source>
</evidence>
<evidence type="ECO:0000313" key="20">
    <source>
        <dbReference type="EMBL" id="RPE72485.1"/>
    </source>
</evidence>
<dbReference type="CDD" id="cd00082">
    <property type="entry name" value="HisKA"/>
    <property type="match status" value="1"/>
</dbReference>
<evidence type="ECO:0000256" key="18">
    <source>
        <dbReference type="SAM" id="Phobius"/>
    </source>
</evidence>
<dbReference type="PROSITE" id="PS50109">
    <property type="entry name" value="HIS_KIN"/>
    <property type="match status" value="1"/>
</dbReference>
<dbReference type="EMBL" id="RKQL01000001">
    <property type="protein sequence ID" value="RPE72485.1"/>
    <property type="molecule type" value="Genomic_DNA"/>
</dbReference>
<evidence type="ECO:0000256" key="12">
    <source>
        <dbReference type="ARBA" id="ARBA00022777"/>
    </source>
</evidence>
<dbReference type="PANTHER" id="PTHR45453">
    <property type="entry name" value="PHOSPHATE REGULON SENSOR PROTEIN PHOR"/>
    <property type="match status" value="1"/>
</dbReference>
<gene>
    <name evidence="20" type="ORF">EDC62_0175</name>
</gene>
<dbReference type="InterPro" id="IPR035965">
    <property type="entry name" value="PAS-like_dom_sf"/>
</dbReference>
<evidence type="ECO:0000256" key="7">
    <source>
        <dbReference type="ARBA" id="ARBA00022553"/>
    </source>
</evidence>
<keyword evidence="11" id="KW-0547">Nucleotide-binding</keyword>
<comment type="caution">
    <text evidence="20">The sequence shown here is derived from an EMBL/GenBank/DDBJ whole genome shotgun (WGS) entry which is preliminary data.</text>
</comment>
<dbReference type="GO" id="GO:0004721">
    <property type="term" value="F:phosphoprotein phosphatase activity"/>
    <property type="evidence" value="ECO:0007669"/>
    <property type="project" value="TreeGrafter"/>
</dbReference>
<keyword evidence="21" id="KW-1185">Reference proteome</keyword>
<evidence type="ECO:0000256" key="17">
    <source>
        <dbReference type="ARBA" id="ARBA00025207"/>
    </source>
</evidence>
<evidence type="ECO:0000256" key="9">
    <source>
        <dbReference type="ARBA" id="ARBA00022679"/>
    </source>
</evidence>
<proteinExistence type="predicted"/>
<evidence type="ECO:0000256" key="13">
    <source>
        <dbReference type="ARBA" id="ARBA00022840"/>
    </source>
</evidence>
<name>A0A3N4UUT2_9BURK</name>
<dbReference type="InterPro" id="IPR003661">
    <property type="entry name" value="HisK_dim/P_dom"/>
</dbReference>
<evidence type="ECO:0000256" key="6">
    <source>
        <dbReference type="ARBA" id="ARBA00022475"/>
    </source>
</evidence>
<comment type="subcellular location">
    <subcellularLocation>
        <location evidence="2">Cell inner membrane</location>
        <topology evidence="2">Multi-pass membrane protein</topology>
    </subcellularLocation>
</comment>
<keyword evidence="5" id="KW-0813">Transport</keyword>
<dbReference type="PANTHER" id="PTHR45453:SF1">
    <property type="entry name" value="PHOSPHATE REGULON SENSOR PROTEIN PHOR"/>
    <property type="match status" value="1"/>
</dbReference>
<dbReference type="Gene3D" id="3.30.565.10">
    <property type="entry name" value="Histidine kinase-like ATPase, C-terminal domain"/>
    <property type="match status" value="1"/>
</dbReference>
<evidence type="ECO:0000256" key="8">
    <source>
        <dbReference type="ARBA" id="ARBA00022592"/>
    </source>
</evidence>
<dbReference type="SMART" id="SM00387">
    <property type="entry name" value="HATPase_c"/>
    <property type="match status" value="1"/>
</dbReference>
<dbReference type="Gene3D" id="3.30.450.20">
    <property type="entry name" value="PAS domain"/>
    <property type="match status" value="1"/>
</dbReference>
<dbReference type="FunFam" id="3.30.565.10:FF:000006">
    <property type="entry name" value="Sensor histidine kinase WalK"/>
    <property type="match status" value="1"/>
</dbReference>
<sequence>MHTISWWVLAGLIGGGLAGLPGALAGALLVAAGFEVVNRRRARRWLANPDLAHLPTVTRFWAEFLDRIRRLLRAKAGEVEAAERRLAAFLSALQQSPNGFVLLDAQGRIEWCNETAGSHFGIDLSRDQFQPITGLVRDPAFVAYFAAGNYQQETQVSGRGGSAALPQKLAVQLHVYGDGRLLLLSRDVTALAQAEAMRRDFVANVSHEIRTPLTVLTGFIETLQNLELDAAERERYLALMAGQAERMQTLVSDLLTLSRLEGSPTPGFNEWVDLPLLMHPVEDEARGLAQALSMQSGRPHELHFGPVPEVQLAGARSELRSAFSNLVGNALRYTPGGGRVDVEWSQLPDGRLEFSVTDTGPGIAAEHLPRLTERFYRVDQSRSRETGGTGLGLAIVKHVIQRHGGELRIASAIGKGSRFSLVFPTNRVRAEPERV</sequence>
<evidence type="ECO:0000256" key="4">
    <source>
        <dbReference type="ARBA" id="ARBA00019665"/>
    </source>
</evidence>
<protein>
    <recommendedName>
        <fullName evidence="4">Phosphate regulon sensor protein PhoR</fullName>
        <ecNumber evidence="3">2.7.13.3</ecNumber>
    </recommendedName>
</protein>
<evidence type="ECO:0000256" key="16">
    <source>
        <dbReference type="ARBA" id="ARBA00023136"/>
    </source>
</evidence>
<dbReference type="GO" id="GO:0000155">
    <property type="term" value="F:phosphorelay sensor kinase activity"/>
    <property type="evidence" value="ECO:0007669"/>
    <property type="project" value="InterPro"/>
</dbReference>
<dbReference type="Proteomes" id="UP000272193">
    <property type="component" value="Unassembled WGS sequence"/>
</dbReference>
<dbReference type="SMART" id="SM00388">
    <property type="entry name" value="HisKA"/>
    <property type="match status" value="1"/>
</dbReference>
<keyword evidence="10 18" id="KW-0812">Transmembrane</keyword>
<dbReference type="Pfam" id="PF00512">
    <property type="entry name" value="HisKA"/>
    <property type="match status" value="1"/>
</dbReference>
<keyword evidence="8" id="KW-0592">Phosphate transport</keyword>
<evidence type="ECO:0000256" key="1">
    <source>
        <dbReference type="ARBA" id="ARBA00000085"/>
    </source>
</evidence>
<comment type="catalytic activity">
    <reaction evidence="1">
        <text>ATP + protein L-histidine = ADP + protein N-phospho-L-histidine.</text>
        <dbReference type="EC" id="2.7.13.3"/>
    </reaction>
</comment>
<dbReference type="InterPro" id="IPR036097">
    <property type="entry name" value="HisK_dim/P_sf"/>
</dbReference>
<keyword evidence="6" id="KW-1003">Cell membrane</keyword>
<evidence type="ECO:0000256" key="3">
    <source>
        <dbReference type="ARBA" id="ARBA00012438"/>
    </source>
</evidence>
<evidence type="ECO:0000256" key="10">
    <source>
        <dbReference type="ARBA" id="ARBA00022692"/>
    </source>
</evidence>
<dbReference type="SUPFAM" id="SSF55785">
    <property type="entry name" value="PYP-like sensor domain (PAS domain)"/>
    <property type="match status" value="1"/>
</dbReference>
<dbReference type="FunFam" id="1.10.287.130:FF:000008">
    <property type="entry name" value="Two-component sensor histidine kinase"/>
    <property type="match status" value="1"/>
</dbReference>
<dbReference type="InterPro" id="IPR004358">
    <property type="entry name" value="Sig_transdc_His_kin-like_C"/>
</dbReference>
<dbReference type="Pfam" id="PF02518">
    <property type="entry name" value="HATPase_c"/>
    <property type="match status" value="1"/>
</dbReference>
<dbReference type="AlphaFoldDB" id="A0A3N4UUT2"/>
<comment type="function">
    <text evidence="17">Member of the two-component regulatory system PhoR/PhoB involved in the phosphate regulon genes expression. PhoR may function as a membrane-associated protein kinase that phosphorylates PhoB in response to environmental signals.</text>
</comment>
<dbReference type="InterPro" id="IPR014310">
    <property type="entry name" value="Sig_transdc_His_kinase_PhoR"/>
</dbReference>
<dbReference type="GO" id="GO:0006817">
    <property type="term" value="P:phosphate ion transport"/>
    <property type="evidence" value="ECO:0007669"/>
    <property type="project" value="UniProtKB-KW"/>
</dbReference>
<accession>A0A3N4UUT2</accession>
<evidence type="ECO:0000313" key="21">
    <source>
        <dbReference type="Proteomes" id="UP000272193"/>
    </source>
</evidence>